<name>A0A445FU10_GLYSO</name>
<accession>A0A445FU10</accession>
<dbReference type="EMBL" id="QZWG01000018">
    <property type="protein sequence ID" value="RZB52397.1"/>
    <property type="molecule type" value="Genomic_DNA"/>
</dbReference>
<organism evidence="1 2">
    <name type="scientific">Glycine soja</name>
    <name type="common">Wild soybean</name>
    <dbReference type="NCBI Taxonomy" id="3848"/>
    <lineage>
        <taxon>Eukaryota</taxon>
        <taxon>Viridiplantae</taxon>
        <taxon>Streptophyta</taxon>
        <taxon>Embryophyta</taxon>
        <taxon>Tracheophyta</taxon>
        <taxon>Spermatophyta</taxon>
        <taxon>Magnoliopsida</taxon>
        <taxon>eudicotyledons</taxon>
        <taxon>Gunneridae</taxon>
        <taxon>Pentapetalae</taxon>
        <taxon>rosids</taxon>
        <taxon>fabids</taxon>
        <taxon>Fabales</taxon>
        <taxon>Fabaceae</taxon>
        <taxon>Papilionoideae</taxon>
        <taxon>50 kb inversion clade</taxon>
        <taxon>NPAAA clade</taxon>
        <taxon>indigoferoid/millettioid clade</taxon>
        <taxon>Phaseoleae</taxon>
        <taxon>Glycine</taxon>
        <taxon>Glycine subgen. Soja</taxon>
    </lineage>
</organism>
<comment type="caution">
    <text evidence="1">The sequence shown here is derived from an EMBL/GenBank/DDBJ whole genome shotgun (WGS) entry which is preliminary data.</text>
</comment>
<reference evidence="1 2" key="1">
    <citation type="submission" date="2018-09" db="EMBL/GenBank/DDBJ databases">
        <title>A high-quality reference genome of wild soybean provides a powerful tool to mine soybean genomes.</title>
        <authorList>
            <person name="Xie M."/>
            <person name="Chung C.Y.L."/>
            <person name="Li M.-W."/>
            <person name="Wong F.-L."/>
            <person name="Chan T.-F."/>
            <person name="Lam H.-M."/>
        </authorList>
    </citation>
    <scope>NUCLEOTIDE SEQUENCE [LARGE SCALE GENOMIC DNA]</scope>
    <source>
        <strain evidence="2">cv. W05</strain>
        <tissue evidence="1">Hypocotyl of etiolated seedlings</tissue>
    </source>
</reference>
<dbReference type="AlphaFoldDB" id="A0A445FU10"/>
<sequence>MACADDQSKFDAQQTQGLQKSLCGHPLFFGITTGLHSEIINSRYLFPLSPHLHFNFKRYDPSYLGIFWVHKAVDACKNVLRGLHSNKITERELDRVSY</sequence>
<evidence type="ECO:0000313" key="1">
    <source>
        <dbReference type="EMBL" id="RZB52397.1"/>
    </source>
</evidence>
<proteinExistence type="predicted"/>
<protein>
    <submittedName>
        <fullName evidence="1">Stromal processing peptidase, chloroplastic</fullName>
    </submittedName>
</protein>
<keyword evidence="2" id="KW-1185">Reference proteome</keyword>
<gene>
    <name evidence="1" type="ORF">D0Y65_048745</name>
</gene>
<dbReference type="Proteomes" id="UP000289340">
    <property type="component" value="Chromosome 18"/>
</dbReference>
<evidence type="ECO:0000313" key="2">
    <source>
        <dbReference type="Proteomes" id="UP000289340"/>
    </source>
</evidence>